<evidence type="ECO:0000313" key="5">
    <source>
        <dbReference type="EMBL" id="RZO24333.1"/>
    </source>
</evidence>
<evidence type="ECO:0000259" key="4">
    <source>
        <dbReference type="Pfam" id="PF04354"/>
    </source>
</evidence>
<dbReference type="AlphaFoldDB" id="A0A520MSY9"/>
<evidence type="ECO:0000256" key="2">
    <source>
        <dbReference type="RuleBase" id="RU003613"/>
    </source>
</evidence>
<proteinExistence type="inferred from homology"/>
<feature type="transmembrane region" description="Helical" evidence="3">
    <location>
        <begin position="6"/>
        <end position="27"/>
    </location>
</feature>
<keyword evidence="2 3" id="KW-0812">Transmembrane</keyword>
<sequence length="214" mass="24452">MLNPLYQYIIYAIFALILLGIISYKLYKIYQERGNIKLSKNLGGSFNFFKKEESVETIEEEVNEVRIPKQAELKLTDENEGKFIVLHLAAKLDNQPELDLIKQKLSVNDLVYKDGYFESADSSNHKGFKILNGEQPGRFSENMAISLMTIVLHLKGQRNVTKTFDQMLSIGRKISEAFEMKLLDDDFNSLSEQTISNYKDTASKVDLKTGSYVS</sequence>
<keyword evidence="2 3" id="KW-0472">Membrane</keyword>
<dbReference type="GO" id="GO:0005886">
    <property type="term" value="C:plasma membrane"/>
    <property type="evidence" value="ECO:0007669"/>
    <property type="project" value="UniProtKB-SubCell"/>
</dbReference>
<accession>A0A520MSY9</accession>
<dbReference type="InterPro" id="IPR007449">
    <property type="entry name" value="ZipA_FtsZ-bd_C"/>
</dbReference>
<reference evidence="5 6" key="1">
    <citation type="submission" date="2019-02" db="EMBL/GenBank/DDBJ databases">
        <title>Prokaryotic population dynamics and viral predation in marine succession experiment using metagenomics: the confinement effect.</title>
        <authorList>
            <person name="Haro-Moreno J.M."/>
            <person name="Rodriguez-Valera F."/>
            <person name="Lopez-Perez M."/>
        </authorList>
    </citation>
    <scope>NUCLEOTIDE SEQUENCE [LARGE SCALE GENOMIC DNA]</scope>
    <source>
        <strain evidence="5">MED-G166</strain>
    </source>
</reference>
<comment type="subcellular location">
    <subcellularLocation>
        <location evidence="2">Cell inner membrane</location>
        <topology evidence="2">Single-pass type I membrane protein</topology>
    </subcellularLocation>
</comment>
<keyword evidence="3" id="KW-1133">Transmembrane helix</keyword>
<keyword evidence="1" id="KW-0131">Cell cycle</keyword>
<dbReference type="Proteomes" id="UP000320146">
    <property type="component" value="Unassembled WGS sequence"/>
</dbReference>
<evidence type="ECO:0000313" key="6">
    <source>
        <dbReference type="Proteomes" id="UP000320146"/>
    </source>
</evidence>
<dbReference type="GO" id="GO:0090529">
    <property type="term" value="P:cell septum assembly"/>
    <property type="evidence" value="ECO:0007669"/>
    <property type="project" value="InterPro"/>
</dbReference>
<evidence type="ECO:0000256" key="1">
    <source>
        <dbReference type="RuleBase" id="RU003612"/>
    </source>
</evidence>
<dbReference type="Gene3D" id="3.30.1400.10">
    <property type="entry name" value="ZipA, C-terminal FtsZ-binding domain"/>
    <property type="match status" value="1"/>
</dbReference>
<evidence type="ECO:0000256" key="3">
    <source>
        <dbReference type="SAM" id="Phobius"/>
    </source>
</evidence>
<feature type="domain" description="ZipA C-terminal FtsZ-binding" evidence="4">
    <location>
        <begin position="83"/>
        <end position="200"/>
    </location>
</feature>
<dbReference type="Pfam" id="PF04354">
    <property type="entry name" value="ZipA_C"/>
    <property type="match status" value="1"/>
</dbReference>
<dbReference type="InterPro" id="IPR036765">
    <property type="entry name" value="ZipA_FtsZ-bd_C_sf"/>
</dbReference>
<name>A0A520MSY9_9GAMM</name>
<protein>
    <recommendedName>
        <fullName evidence="1">Cell division protein ZipA</fullName>
    </recommendedName>
</protein>
<keyword evidence="1" id="KW-0132">Cell division</keyword>
<keyword evidence="2" id="KW-1003">Cell membrane</keyword>
<dbReference type="SUPFAM" id="SSF64383">
    <property type="entry name" value="Cell-division protein ZipA, C-terminal domain"/>
    <property type="match status" value="1"/>
</dbReference>
<keyword evidence="2" id="KW-0997">Cell inner membrane</keyword>
<comment type="caution">
    <text evidence="5">The sequence shown here is derived from an EMBL/GenBank/DDBJ whole genome shotgun (WGS) entry which is preliminary data.</text>
</comment>
<gene>
    <name evidence="5" type="ORF">EVA99_01765</name>
</gene>
<organism evidence="5 6">
    <name type="scientific">SAR86 cluster bacterium</name>
    <dbReference type="NCBI Taxonomy" id="2030880"/>
    <lineage>
        <taxon>Bacteria</taxon>
        <taxon>Pseudomonadati</taxon>
        <taxon>Pseudomonadota</taxon>
        <taxon>Gammaproteobacteria</taxon>
        <taxon>SAR86 cluster</taxon>
    </lineage>
</organism>
<comment type="similarity">
    <text evidence="1">Belongs to the ZipA family.</text>
</comment>
<dbReference type="EMBL" id="SHBL01000009">
    <property type="protein sequence ID" value="RZO24333.1"/>
    <property type="molecule type" value="Genomic_DNA"/>
</dbReference>
<comment type="function">
    <text evidence="1">Essential cell division protein that stabilizes the FtsZ protofilaments by cross-linking them and that serves as a cytoplasmic membrane anchor for the Z ring. Also required for the recruitment to the septal ring of downstream cell division proteins.</text>
</comment>